<sequence>MSAPPVKHNPNRDSTKYAISRKQMWADLVKAGVSPDEIDGISTPAMFERWRNIVKRKVHAAYRDHSSDKVSLINLDEDISSGAATQTDIRDDFNSDQPKMPKKHVIPSTEKVKSIYPSEELWAMAAASFS</sequence>
<dbReference type="Proteomes" id="UP001295444">
    <property type="component" value="Unassembled WGS sequence"/>
</dbReference>
<gene>
    <name evidence="2" type="ORF">PECUL_23A061345</name>
</gene>
<evidence type="ECO:0000313" key="2">
    <source>
        <dbReference type="EMBL" id="CAH2329972.1"/>
    </source>
</evidence>
<proteinExistence type="predicted"/>
<dbReference type="EMBL" id="CAKOES020000136">
    <property type="protein sequence ID" value="CAH2329972.1"/>
    <property type="molecule type" value="Genomic_DNA"/>
</dbReference>
<reference evidence="2" key="1">
    <citation type="submission" date="2022-03" db="EMBL/GenBank/DDBJ databases">
        <authorList>
            <person name="Alioto T."/>
            <person name="Alioto T."/>
            <person name="Gomez Garrido J."/>
        </authorList>
    </citation>
    <scope>NUCLEOTIDE SEQUENCE</scope>
</reference>
<dbReference type="AlphaFoldDB" id="A0AAD1TPF1"/>
<evidence type="ECO:0000256" key="1">
    <source>
        <dbReference type="SAM" id="MobiDB-lite"/>
    </source>
</evidence>
<evidence type="ECO:0000313" key="3">
    <source>
        <dbReference type="Proteomes" id="UP001295444"/>
    </source>
</evidence>
<protein>
    <submittedName>
        <fullName evidence="2">Uncharacterized protein</fullName>
    </submittedName>
</protein>
<keyword evidence="3" id="KW-1185">Reference proteome</keyword>
<comment type="caution">
    <text evidence="2">The sequence shown here is derived from an EMBL/GenBank/DDBJ whole genome shotgun (WGS) entry which is preliminary data.</text>
</comment>
<name>A0AAD1TPF1_PELCU</name>
<accession>A0AAD1TPF1</accession>
<organism evidence="2 3">
    <name type="scientific">Pelobates cultripes</name>
    <name type="common">Western spadefoot toad</name>
    <dbReference type="NCBI Taxonomy" id="61616"/>
    <lineage>
        <taxon>Eukaryota</taxon>
        <taxon>Metazoa</taxon>
        <taxon>Chordata</taxon>
        <taxon>Craniata</taxon>
        <taxon>Vertebrata</taxon>
        <taxon>Euteleostomi</taxon>
        <taxon>Amphibia</taxon>
        <taxon>Batrachia</taxon>
        <taxon>Anura</taxon>
        <taxon>Pelobatoidea</taxon>
        <taxon>Pelobatidae</taxon>
        <taxon>Pelobates</taxon>
    </lineage>
</organism>
<feature type="region of interest" description="Disordered" evidence="1">
    <location>
        <begin position="86"/>
        <end position="106"/>
    </location>
</feature>